<dbReference type="GO" id="GO:0006567">
    <property type="term" value="P:L-threonine catabolic process"/>
    <property type="evidence" value="ECO:0007669"/>
    <property type="project" value="TreeGrafter"/>
</dbReference>
<evidence type="ECO:0000313" key="8">
    <source>
        <dbReference type="Proteomes" id="UP000321901"/>
    </source>
</evidence>
<name>A0A511Z347_9BACL</name>
<evidence type="ECO:0000256" key="2">
    <source>
        <dbReference type="ARBA" id="ARBA00006966"/>
    </source>
</evidence>
<protein>
    <submittedName>
        <fullName evidence="7">Threonine aldolase</fullName>
    </submittedName>
</protein>
<dbReference type="PIRSF" id="PIRSF017617">
    <property type="entry name" value="Thr_aldolase"/>
    <property type="match status" value="1"/>
</dbReference>
<gene>
    <name evidence="7" type="ORF">SLU01_01900</name>
</gene>
<dbReference type="Gene3D" id="3.90.1150.10">
    <property type="entry name" value="Aspartate Aminotransferase, domain 1"/>
    <property type="match status" value="1"/>
</dbReference>
<dbReference type="Gene3D" id="3.40.640.10">
    <property type="entry name" value="Type I PLP-dependent aspartate aminotransferase-like (Major domain)"/>
    <property type="match status" value="1"/>
</dbReference>
<dbReference type="AlphaFoldDB" id="A0A511Z347"/>
<dbReference type="PANTHER" id="PTHR48097:SF9">
    <property type="entry name" value="L-THREONINE ALDOLASE"/>
    <property type="match status" value="1"/>
</dbReference>
<dbReference type="SUPFAM" id="SSF53383">
    <property type="entry name" value="PLP-dependent transferases"/>
    <property type="match status" value="1"/>
</dbReference>
<accession>A0A511Z347</accession>
<proteinExistence type="inferred from homology"/>
<evidence type="ECO:0000256" key="3">
    <source>
        <dbReference type="ARBA" id="ARBA00022898"/>
    </source>
</evidence>
<dbReference type="InterPro" id="IPR015422">
    <property type="entry name" value="PyrdxlP-dep_Trfase_small"/>
</dbReference>
<dbReference type="Proteomes" id="UP000321901">
    <property type="component" value="Unassembled WGS sequence"/>
</dbReference>
<evidence type="ECO:0000256" key="5">
    <source>
        <dbReference type="PIRSR" id="PIRSR017617-1"/>
    </source>
</evidence>
<organism evidence="7 8">
    <name type="scientific">Sporosarcina luteola</name>
    <dbReference type="NCBI Taxonomy" id="582850"/>
    <lineage>
        <taxon>Bacteria</taxon>
        <taxon>Bacillati</taxon>
        <taxon>Bacillota</taxon>
        <taxon>Bacilli</taxon>
        <taxon>Bacillales</taxon>
        <taxon>Caryophanaceae</taxon>
        <taxon>Sporosarcina</taxon>
    </lineage>
</organism>
<dbReference type="GO" id="GO:0008732">
    <property type="term" value="F:L-allo-threonine aldolase activity"/>
    <property type="evidence" value="ECO:0007669"/>
    <property type="project" value="TreeGrafter"/>
</dbReference>
<evidence type="ECO:0000259" key="6">
    <source>
        <dbReference type="Pfam" id="PF01212"/>
    </source>
</evidence>
<dbReference type="PANTHER" id="PTHR48097">
    <property type="entry name" value="L-THREONINE ALDOLASE-RELATED"/>
    <property type="match status" value="1"/>
</dbReference>
<dbReference type="Pfam" id="PF01212">
    <property type="entry name" value="Beta_elim_lyase"/>
    <property type="match status" value="1"/>
</dbReference>
<dbReference type="InterPro" id="IPR001597">
    <property type="entry name" value="ArAA_b-elim_lyase/Thr_aldolase"/>
</dbReference>
<sequence length="346" mass="38453">MIDLRSDTLTLPEKRMIDNIDIRKLGDDGRDDCFGRGEDSLVNELENLAAKLTGKEAALFFPTGTMANHAALLSFCKRGNSLALDPTMHMYISEKIVFDDDYFGMKPAFYELNSRKKPDIDSLWELVKTRSPVLICIENTHNYGGGICLSPDEIKKIRNLAGDEIPIFMDGARIFNAAVSLHTSVEKLCENVDAVSFCLSKGLGAPIGSLLCGNKEMILKARRIRKLLGGTMRQAGVAAAAGLIALEESNIKRLEEDHSNARILKEGIAANEYIRLDTQSVQTNIVTFELDHPLYDAAALIEILKEKGVRVKKILRNSIRMTTYKGISQKDVEKVVEIINETLTDY</sequence>
<dbReference type="InterPro" id="IPR015421">
    <property type="entry name" value="PyrdxlP-dep_Trfase_major"/>
</dbReference>
<comment type="caution">
    <text evidence="7">The sequence shown here is derived from an EMBL/GenBank/DDBJ whole genome shotgun (WGS) entry which is preliminary data.</text>
</comment>
<feature type="modified residue" description="N6-(pyridoxal phosphate)lysine" evidence="5">
    <location>
        <position position="201"/>
    </location>
</feature>
<comment type="similarity">
    <text evidence="2">Belongs to the threonine aldolase family.</text>
</comment>
<dbReference type="InterPro" id="IPR015424">
    <property type="entry name" value="PyrdxlP-dep_Trfase"/>
</dbReference>
<dbReference type="OrthoDB" id="9774495at2"/>
<dbReference type="InterPro" id="IPR023603">
    <property type="entry name" value="Low_specificity_L-TA-like"/>
</dbReference>
<evidence type="ECO:0000256" key="4">
    <source>
        <dbReference type="ARBA" id="ARBA00023239"/>
    </source>
</evidence>
<dbReference type="GO" id="GO:0005829">
    <property type="term" value="C:cytosol"/>
    <property type="evidence" value="ECO:0007669"/>
    <property type="project" value="TreeGrafter"/>
</dbReference>
<comment type="cofactor">
    <cofactor evidence="1">
        <name>pyridoxal 5'-phosphate</name>
        <dbReference type="ChEBI" id="CHEBI:597326"/>
    </cofactor>
</comment>
<reference evidence="7 8" key="1">
    <citation type="submission" date="2019-07" db="EMBL/GenBank/DDBJ databases">
        <title>Whole genome shotgun sequence of Sporosarcina luteola NBRC 105378.</title>
        <authorList>
            <person name="Hosoyama A."/>
            <person name="Uohara A."/>
            <person name="Ohji S."/>
            <person name="Ichikawa N."/>
        </authorList>
    </citation>
    <scope>NUCLEOTIDE SEQUENCE [LARGE SCALE GENOMIC DNA]</scope>
    <source>
        <strain evidence="7 8">NBRC 105378</strain>
    </source>
</reference>
<evidence type="ECO:0000313" key="7">
    <source>
        <dbReference type="EMBL" id="GEN81878.1"/>
    </source>
</evidence>
<feature type="domain" description="Aromatic amino acid beta-eliminating lyase/threonine aldolase" evidence="6">
    <location>
        <begin position="3"/>
        <end position="288"/>
    </location>
</feature>
<keyword evidence="4" id="KW-0456">Lyase</keyword>
<dbReference type="EMBL" id="BJYL01000003">
    <property type="protein sequence ID" value="GEN81878.1"/>
    <property type="molecule type" value="Genomic_DNA"/>
</dbReference>
<evidence type="ECO:0000256" key="1">
    <source>
        <dbReference type="ARBA" id="ARBA00001933"/>
    </source>
</evidence>
<dbReference type="GO" id="GO:0006545">
    <property type="term" value="P:glycine biosynthetic process"/>
    <property type="evidence" value="ECO:0007669"/>
    <property type="project" value="TreeGrafter"/>
</dbReference>
<dbReference type="FunFam" id="3.40.640.10:FF:000030">
    <property type="entry name" value="Low-specificity L-threonine aldolase"/>
    <property type="match status" value="1"/>
</dbReference>
<keyword evidence="3" id="KW-0663">Pyridoxal phosphate</keyword>
<dbReference type="NCBIfam" id="NF041359">
    <property type="entry name" value="GntG_guanitoxin"/>
    <property type="match status" value="1"/>
</dbReference>
<dbReference type="RefSeq" id="WP_147054368.1">
    <property type="nucleotide sequence ID" value="NZ_BJYL01000003.1"/>
</dbReference>
<keyword evidence="8" id="KW-1185">Reference proteome</keyword>